<dbReference type="Pfam" id="PF03480">
    <property type="entry name" value="DctP"/>
    <property type="match status" value="1"/>
</dbReference>
<proteinExistence type="predicted"/>
<organism evidence="2">
    <name type="scientific">anaerobic digester metagenome</name>
    <dbReference type="NCBI Taxonomy" id="1263854"/>
    <lineage>
        <taxon>unclassified sequences</taxon>
        <taxon>metagenomes</taxon>
        <taxon>ecological metagenomes</taxon>
    </lineage>
</organism>
<evidence type="ECO:0000313" key="2">
    <source>
        <dbReference type="EMBL" id="VFU12079.1"/>
    </source>
</evidence>
<dbReference type="InterPro" id="IPR038404">
    <property type="entry name" value="TRAP_DctP_sf"/>
</dbReference>
<dbReference type="PANTHER" id="PTHR33376">
    <property type="match status" value="1"/>
</dbReference>
<dbReference type="PANTHER" id="PTHR33376:SF5">
    <property type="entry name" value="EXTRACYTOPLASMIC SOLUTE RECEPTOR PROTEIN"/>
    <property type="match status" value="1"/>
</dbReference>
<dbReference type="Gene3D" id="3.40.190.170">
    <property type="entry name" value="Bacterial extracellular solute-binding protein, family 7"/>
    <property type="match status" value="1"/>
</dbReference>
<sequence>MKKKILGIVVLACAILLSGAFPGNAAEKVYKWKLQAWRSPAEPGMAYYVEMFEKTLPAMTNGRLQIKMYWGGELVATPDILDSVKMGVIEMGLASSYTYQGVIPVAAVEYGLPFGIRTPYELYNFMYGKELPNIFGGWRAIDLLREEYKKHGVYLLTSGVDCWPGSFMFRNPINTLDDIKGKKVRASGLMMDWIEKFGGNGVFIPGEETYTSLQTGALDGVSWGSAIAMYSVKFHEVAKNFLWPPINPINCANVIVNERAWNSLPDDLKVCLEQAVIIAGLNHTYHQNWTGEQWGLTQMKKAGVKLNELKGEELKKAEKAAMELWEKEAKRSPASAKLVEMTKEYMKVMGYLE</sequence>
<accession>A0A485LWG6</accession>
<reference evidence="2" key="1">
    <citation type="submission" date="2019-03" db="EMBL/GenBank/DDBJ databases">
        <authorList>
            <person name="Hao L."/>
        </authorList>
    </citation>
    <scope>NUCLEOTIDE SEQUENCE</scope>
</reference>
<dbReference type="AlphaFoldDB" id="A0A485LWG6"/>
<dbReference type="EMBL" id="CAADRM010000029">
    <property type="protein sequence ID" value="VFU12079.1"/>
    <property type="molecule type" value="Genomic_DNA"/>
</dbReference>
<gene>
    <name evidence="2" type="ORF">SCFA_1240009</name>
</gene>
<name>A0A485LWG6_9ZZZZ</name>
<dbReference type="InterPro" id="IPR018389">
    <property type="entry name" value="DctP_fam"/>
</dbReference>
<keyword evidence="1" id="KW-0732">Signal</keyword>
<protein>
    <submittedName>
        <fullName evidence="2">TRAP-type C4-dicarboxylate transport system, periplasmic component</fullName>
    </submittedName>
</protein>
<dbReference type="NCBIfam" id="NF037995">
    <property type="entry name" value="TRAP_S1"/>
    <property type="match status" value="1"/>
</dbReference>
<dbReference type="GO" id="GO:0055085">
    <property type="term" value="P:transmembrane transport"/>
    <property type="evidence" value="ECO:0007669"/>
    <property type="project" value="InterPro"/>
</dbReference>
<evidence type="ECO:0000256" key="1">
    <source>
        <dbReference type="ARBA" id="ARBA00022729"/>
    </source>
</evidence>